<organism evidence="2">
    <name type="scientific">freshwater metagenome</name>
    <dbReference type="NCBI Taxonomy" id="449393"/>
    <lineage>
        <taxon>unclassified sequences</taxon>
        <taxon>metagenomes</taxon>
        <taxon>ecological metagenomes</taxon>
    </lineage>
</organism>
<dbReference type="AlphaFoldDB" id="A0A6J7AKR9"/>
<reference evidence="2" key="1">
    <citation type="submission" date="2020-05" db="EMBL/GenBank/DDBJ databases">
        <authorList>
            <person name="Chiriac C."/>
            <person name="Salcher M."/>
            <person name="Ghai R."/>
            <person name="Kavagutti S V."/>
        </authorList>
    </citation>
    <scope>NUCLEOTIDE SEQUENCE</scope>
</reference>
<protein>
    <submittedName>
        <fullName evidence="2">Unannotated protein</fullName>
    </submittedName>
</protein>
<dbReference type="EMBL" id="CAFAAV010000224">
    <property type="protein sequence ID" value="CAB4833403.1"/>
    <property type="molecule type" value="Genomic_DNA"/>
</dbReference>
<gene>
    <name evidence="2" type="ORF">UFOPK3099_02342</name>
</gene>
<sequence>MFAGMHGCAAWPADGHWAVFGEAERVVQHDLQLLGARRREHTHTRHLGQQREVVHAVVTRSVRACNASAVETEDDRQTVQCHVVDHLIPGAIEERGVDGNDGSQAAQRHSRSTGDGVLFGDTDVVETIGEARLERQQSRRARHRGGDGHDTLVEFGFLDDPLGEGLCVPGDYGGWRTNRRVEDRRVVQMLLVVVLGWRVAATLLGEDVHHDRTLSGELYGIAERLLELLDVVTVDRADVPHAERLEE</sequence>
<name>A0A6J7AKR9_9ZZZZ</name>
<accession>A0A6J7AKR9</accession>
<proteinExistence type="predicted"/>
<evidence type="ECO:0000313" key="2">
    <source>
        <dbReference type="EMBL" id="CAB4833403.1"/>
    </source>
</evidence>
<feature type="region of interest" description="Disordered" evidence="1">
    <location>
        <begin position="93"/>
        <end position="113"/>
    </location>
</feature>
<evidence type="ECO:0000256" key="1">
    <source>
        <dbReference type="SAM" id="MobiDB-lite"/>
    </source>
</evidence>